<dbReference type="EMBL" id="KZ305031">
    <property type="protein sequence ID" value="PIA48382.1"/>
    <property type="molecule type" value="Genomic_DNA"/>
</dbReference>
<evidence type="ECO:0000256" key="2">
    <source>
        <dbReference type="SAM" id="Phobius"/>
    </source>
</evidence>
<evidence type="ECO:0000313" key="5">
    <source>
        <dbReference type="Proteomes" id="UP000230069"/>
    </source>
</evidence>
<dbReference type="GO" id="GO:0008270">
    <property type="term" value="F:zinc ion binding"/>
    <property type="evidence" value="ECO:0007669"/>
    <property type="project" value="UniProtKB-KW"/>
</dbReference>
<dbReference type="PANTHER" id="PTHR45676">
    <property type="entry name" value="RING-H2 FINGER PROTEIN ATL51-RELATED"/>
    <property type="match status" value="1"/>
</dbReference>
<reference evidence="4 5" key="1">
    <citation type="submission" date="2017-09" db="EMBL/GenBank/DDBJ databases">
        <title>WGS assembly of Aquilegia coerulea Goldsmith.</title>
        <authorList>
            <person name="Hodges S."/>
            <person name="Kramer E."/>
            <person name="Nordborg M."/>
            <person name="Tomkins J."/>
            <person name="Borevitz J."/>
            <person name="Derieg N."/>
            <person name="Yan J."/>
            <person name="Mihaltcheva S."/>
            <person name="Hayes R.D."/>
            <person name="Rokhsar D."/>
        </authorList>
    </citation>
    <scope>NUCLEOTIDE SEQUENCE [LARGE SCALE GENOMIC DNA]</scope>
    <source>
        <strain evidence="5">cv. Goldsmith</strain>
    </source>
</reference>
<name>A0A2G5DXZ2_AQUCA</name>
<dbReference type="InterPro" id="IPR013083">
    <property type="entry name" value="Znf_RING/FYVE/PHD"/>
</dbReference>
<keyword evidence="2" id="KW-0472">Membrane</keyword>
<keyword evidence="1" id="KW-0479">Metal-binding</keyword>
<dbReference type="InterPro" id="IPR001841">
    <property type="entry name" value="Znf_RING"/>
</dbReference>
<protein>
    <recommendedName>
        <fullName evidence="3">RING-type domain-containing protein</fullName>
    </recommendedName>
</protein>
<keyword evidence="1" id="KW-0862">Zinc</keyword>
<feature type="domain" description="RING-type" evidence="3">
    <location>
        <begin position="107"/>
        <end position="155"/>
    </location>
</feature>
<dbReference type="PROSITE" id="PS50089">
    <property type="entry name" value="ZF_RING_2"/>
    <property type="match status" value="1"/>
</dbReference>
<dbReference type="AlphaFoldDB" id="A0A2G5DXZ2"/>
<accession>A0A2G5DXZ2</accession>
<feature type="transmembrane region" description="Helical" evidence="2">
    <location>
        <begin position="22"/>
        <end position="43"/>
    </location>
</feature>
<sequence length="163" mass="18326">MSSQVSPPALSHLAGNSWDLEVLVPFMLSTFMCVIFFIVFLLCRRICKVKGDASSETDSTIDLDIETGMVSPEIPLCVIKNYCDLVTELLRTAQLSSNNVSDPSTECAICLENWEEEEKKEIKNKWILPQCQHMFHSECICEWLKSCGTTCPICRSNILKVGL</sequence>
<dbReference type="SMART" id="SM00184">
    <property type="entry name" value="RING"/>
    <property type="match status" value="1"/>
</dbReference>
<dbReference type="STRING" id="218851.A0A2G5DXZ2"/>
<keyword evidence="1" id="KW-0863">Zinc-finger</keyword>
<proteinExistence type="predicted"/>
<evidence type="ECO:0000259" key="3">
    <source>
        <dbReference type="PROSITE" id="PS50089"/>
    </source>
</evidence>
<dbReference type="InParanoid" id="A0A2G5DXZ2"/>
<dbReference type="OrthoDB" id="4348522at2759"/>
<evidence type="ECO:0000256" key="1">
    <source>
        <dbReference type="PROSITE-ProRule" id="PRU00175"/>
    </source>
</evidence>
<dbReference type="PANTHER" id="PTHR45676:SF41">
    <property type="entry name" value="RING-H2 FINGER PROTEIN ATL66"/>
    <property type="match status" value="1"/>
</dbReference>
<dbReference type="Pfam" id="PF13639">
    <property type="entry name" value="zf-RING_2"/>
    <property type="match status" value="1"/>
</dbReference>
<evidence type="ECO:0000313" key="4">
    <source>
        <dbReference type="EMBL" id="PIA48382.1"/>
    </source>
</evidence>
<keyword evidence="5" id="KW-1185">Reference proteome</keyword>
<dbReference type="SUPFAM" id="SSF57850">
    <property type="entry name" value="RING/U-box"/>
    <property type="match status" value="1"/>
</dbReference>
<gene>
    <name evidence="4" type="ORF">AQUCO_01400770v1</name>
</gene>
<keyword evidence="2" id="KW-1133">Transmembrane helix</keyword>
<dbReference type="Gene3D" id="3.30.40.10">
    <property type="entry name" value="Zinc/RING finger domain, C3HC4 (zinc finger)"/>
    <property type="match status" value="1"/>
</dbReference>
<organism evidence="4 5">
    <name type="scientific">Aquilegia coerulea</name>
    <name type="common">Rocky mountain columbine</name>
    <dbReference type="NCBI Taxonomy" id="218851"/>
    <lineage>
        <taxon>Eukaryota</taxon>
        <taxon>Viridiplantae</taxon>
        <taxon>Streptophyta</taxon>
        <taxon>Embryophyta</taxon>
        <taxon>Tracheophyta</taxon>
        <taxon>Spermatophyta</taxon>
        <taxon>Magnoliopsida</taxon>
        <taxon>Ranunculales</taxon>
        <taxon>Ranunculaceae</taxon>
        <taxon>Thalictroideae</taxon>
        <taxon>Aquilegia</taxon>
    </lineage>
</organism>
<dbReference type="Proteomes" id="UP000230069">
    <property type="component" value="Unassembled WGS sequence"/>
</dbReference>
<keyword evidence="2" id="KW-0812">Transmembrane</keyword>